<reference evidence="3" key="1">
    <citation type="journal article" date="2020" name="Stud. Mycol.">
        <title>101 Dothideomycetes genomes: a test case for predicting lifestyles and emergence of pathogens.</title>
        <authorList>
            <person name="Haridas S."/>
            <person name="Albert R."/>
            <person name="Binder M."/>
            <person name="Bloem J."/>
            <person name="Labutti K."/>
            <person name="Salamov A."/>
            <person name="Andreopoulos B."/>
            <person name="Baker S."/>
            <person name="Barry K."/>
            <person name="Bills G."/>
            <person name="Bluhm B."/>
            <person name="Cannon C."/>
            <person name="Castanera R."/>
            <person name="Culley D."/>
            <person name="Daum C."/>
            <person name="Ezra D."/>
            <person name="Gonzalez J."/>
            <person name="Henrissat B."/>
            <person name="Kuo A."/>
            <person name="Liang C."/>
            <person name="Lipzen A."/>
            <person name="Lutzoni F."/>
            <person name="Magnuson J."/>
            <person name="Mondo S."/>
            <person name="Nolan M."/>
            <person name="Ohm R."/>
            <person name="Pangilinan J."/>
            <person name="Park H.-J."/>
            <person name="Ramirez L."/>
            <person name="Alfaro M."/>
            <person name="Sun H."/>
            <person name="Tritt A."/>
            <person name="Yoshinaga Y."/>
            <person name="Zwiers L.-H."/>
            <person name="Turgeon B."/>
            <person name="Goodwin S."/>
            <person name="Spatafora J."/>
            <person name="Crous P."/>
            <person name="Grigoriev I."/>
        </authorList>
    </citation>
    <scope>NUCLEOTIDE SEQUENCE</scope>
    <source>
        <strain evidence="3">CBS 110217</strain>
    </source>
</reference>
<evidence type="ECO:0000256" key="1">
    <source>
        <dbReference type="SAM" id="Phobius"/>
    </source>
</evidence>
<comment type="caution">
    <text evidence="3">The sequence shown here is derived from an EMBL/GenBank/DDBJ whole genome shotgun (WGS) entry which is preliminary data.</text>
</comment>
<keyword evidence="4" id="KW-1185">Reference proteome</keyword>
<dbReference type="AlphaFoldDB" id="A0A9P4GZU8"/>
<keyword evidence="2" id="KW-0732">Signal</keyword>
<dbReference type="OrthoDB" id="3497702at2759"/>
<evidence type="ECO:0000313" key="3">
    <source>
        <dbReference type="EMBL" id="KAF2025703.1"/>
    </source>
</evidence>
<keyword evidence="1" id="KW-0812">Transmembrane</keyword>
<dbReference type="EMBL" id="ML978259">
    <property type="protein sequence ID" value="KAF2025703.1"/>
    <property type="molecule type" value="Genomic_DNA"/>
</dbReference>
<feature type="chain" id="PRO_5040147420" evidence="2">
    <location>
        <begin position="19"/>
        <end position="133"/>
    </location>
</feature>
<keyword evidence="1" id="KW-0472">Membrane</keyword>
<dbReference type="Proteomes" id="UP000799777">
    <property type="component" value="Unassembled WGS sequence"/>
</dbReference>
<evidence type="ECO:0000313" key="4">
    <source>
        <dbReference type="Proteomes" id="UP000799777"/>
    </source>
</evidence>
<name>A0A9P4GZU8_9PLEO</name>
<protein>
    <submittedName>
        <fullName evidence="3">Uncharacterized protein</fullName>
    </submittedName>
</protein>
<accession>A0A9P4GZU8</accession>
<evidence type="ECO:0000256" key="2">
    <source>
        <dbReference type="SAM" id="SignalP"/>
    </source>
</evidence>
<sequence length="133" mass="13649">MKASIIASTVALFSGALAAPLAGAAAPVPLFTFSLSNDISGANAASSVVINAAPVTLGAIFPWASNLRRDGKLIATSAQNINPAVQNVFCIFKNPANGAVIKINDKITFADLDGNQGKAVETDVTNFTIECQK</sequence>
<organism evidence="3 4">
    <name type="scientific">Setomelanomma holmii</name>
    <dbReference type="NCBI Taxonomy" id="210430"/>
    <lineage>
        <taxon>Eukaryota</taxon>
        <taxon>Fungi</taxon>
        <taxon>Dikarya</taxon>
        <taxon>Ascomycota</taxon>
        <taxon>Pezizomycotina</taxon>
        <taxon>Dothideomycetes</taxon>
        <taxon>Pleosporomycetidae</taxon>
        <taxon>Pleosporales</taxon>
        <taxon>Pleosporineae</taxon>
        <taxon>Phaeosphaeriaceae</taxon>
        <taxon>Setomelanomma</taxon>
    </lineage>
</organism>
<feature type="transmembrane region" description="Helical" evidence="1">
    <location>
        <begin position="42"/>
        <end position="64"/>
    </location>
</feature>
<feature type="signal peptide" evidence="2">
    <location>
        <begin position="1"/>
        <end position="18"/>
    </location>
</feature>
<keyword evidence="1" id="KW-1133">Transmembrane helix</keyword>
<proteinExistence type="predicted"/>
<gene>
    <name evidence="3" type="ORF">EK21DRAFT_93023</name>
</gene>